<comment type="cofactor">
    <cofactor evidence="3">
        <name>Zn(2+)</name>
        <dbReference type="ChEBI" id="CHEBI:29105"/>
    </cofactor>
    <text evidence="3">Binds 1 divalent metal cation per subunit.</text>
</comment>
<keyword evidence="3" id="KW-0479">Metal-binding</keyword>
<feature type="domain" description="SMP-30/Gluconolactonase/LRE-like region" evidence="4">
    <location>
        <begin position="15"/>
        <end position="252"/>
    </location>
</feature>
<dbReference type="InterPro" id="IPR011042">
    <property type="entry name" value="6-blade_b-propeller_TolB-like"/>
</dbReference>
<evidence type="ECO:0000313" key="5">
    <source>
        <dbReference type="EMBL" id="MBB6144758.1"/>
    </source>
</evidence>
<dbReference type="Gene3D" id="2.120.10.30">
    <property type="entry name" value="TolB, C-terminal domain"/>
    <property type="match status" value="1"/>
</dbReference>
<dbReference type="PRINTS" id="PR01790">
    <property type="entry name" value="SMP30FAMILY"/>
</dbReference>
<dbReference type="PANTHER" id="PTHR10907:SF47">
    <property type="entry name" value="REGUCALCIN"/>
    <property type="match status" value="1"/>
</dbReference>
<dbReference type="SUPFAM" id="SSF63829">
    <property type="entry name" value="Calcium-dependent phosphotriesterase"/>
    <property type="match status" value="1"/>
</dbReference>
<dbReference type="Proteomes" id="UP000538666">
    <property type="component" value="Unassembled WGS sequence"/>
</dbReference>
<feature type="binding site" evidence="3">
    <location>
        <position position="144"/>
    </location>
    <ligand>
        <name>a divalent metal cation</name>
        <dbReference type="ChEBI" id="CHEBI:60240"/>
    </ligand>
</feature>
<evidence type="ECO:0000259" key="4">
    <source>
        <dbReference type="Pfam" id="PF08450"/>
    </source>
</evidence>
<evidence type="ECO:0000256" key="1">
    <source>
        <dbReference type="ARBA" id="ARBA00008853"/>
    </source>
</evidence>
<feature type="binding site" evidence="3">
    <location>
        <position position="100"/>
    </location>
    <ligand>
        <name>substrate</name>
    </ligand>
</feature>
<feature type="binding site" evidence="3">
    <location>
        <position position="98"/>
    </location>
    <ligand>
        <name>substrate</name>
    </ligand>
</feature>
<feature type="binding site" evidence="3">
    <location>
        <position position="16"/>
    </location>
    <ligand>
        <name>a divalent metal cation</name>
        <dbReference type="ChEBI" id="CHEBI:60240"/>
    </ligand>
</feature>
<dbReference type="GO" id="GO:0019853">
    <property type="term" value="P:L-ascorbic acid biosynthetic process"/>
    <property type="evidence" value="ECO:0007669"/>
    <property type="project" value="TreeGrafter"/>
</dbReference>
<dbReference type="OrthoDB" id="2633250at2"/>
<sequence>MNTATLIADYSCETGENPLWHPLEQRLYWTDIPTGRLFRYDPSSDRHEQCYEGRPVGGFTVQADGSLLLFMDRGTVALWKNGALTEIVHEVPEERGSRFNDVIADPRGRVFCGTMSTAEQKGKLYRLNLNGKLHPVIDDVGCSNGMAFTLDRRGFYFTDSFAREIYLFDYEPEDGSIRNRRVFARFREADGMPDGITIDADGRLWCAFWDGGCIARLSSEGAVETKIAIPAPKTSSLTFGGEDYSDLYVTTAGGDSKKTDGPLAGGLFCLKNLGRGLPEFLSRIAIPSS</sequence>
<dbReference type="GO" id="GO:0005509">
    <property type="term" value="F:calcium ion binding"/>
    <property type="evidence" value="ECO:0007669"/>
    <property type="project" value="TreeGrafter"/>
</dbReference>
<keyword evidence="3" id="KW-0862">Zinc</keyword>
<feature type="active site" description="Proton donor/acceptor" evidence="2">
    <location>
        <position position="194"/>
    </location>
</feature>
<evidence type="ECO:0000313" key="6">
    <source>
        <dbReference type="Proteomes" id="UP000538666"/>
    </source>
</evidence>
<reference evidence="5 6" key="1">
    <citation type="submission" date="2020-08" db="EMBL/GenBank/DDBJ databases">
        <title>Genomic Encyclopedia of Type Strains, Phase IV (KMG-IV): sequencing the most valuable type-strain genomes for metagenomic binning, comparative biology and taxonomic classification.</title>
        <authorList>
            <person name="Goeker M."/>
        </authorList>
    </citation>
    <scope>NUCLEOTIDE SEQUENCE [LARGE SCALE GENOMIC DNA]</scope>
    <source>
        <strain evidence="5 6">DSM 103733</strain>
    </source>
</reference>
<keyword evidence="6" id="KW-1185">Reference proteome</keyword>
<dbReference type="EMBL" id="JACHEK010000005">
    <property type="protein sequence ID" value="MBB6144758.1"/>
    <property type="molecule type" value="Genomic_DNA"/>
</dbReference>
<feature type="binding site" evidence="3">
    <location>
        <position position="194"/>
    </location>
    <ligand>
        <name>a divalent metal cation</name>
        <dbReference type="ChEBI" id="CHEBI:60240"/>
    </ligand>
</feature>
<dbReference type="GO" id="GO:0004341">
    <property type="term" value="F:gluconolactonase activity"/>
    <property type="evidence" value="ECO:0007669"/>
    <property type="project" value="TreeGrafter"/>
</dbReference>
<dbReference type="InterPro" id="IPR013658">
    <property type="entry name" value="SGL"/>
</dbReference>
<gene>
    <name evidence="5" type="ORF">HNQ77_002714</name>
</gene>
<comment type="similarity">
    <text evidence="1">Belongs to the SMP-30/CGR1 family.</text>
</comment>
<protein>
    <submittedName>
        <fullName evidence="5">D-xylonolactonase</fullName>
    </submittedName>
</protein>
<comment type="caution">
    <text evidence="5">The sequence shown here is derived from an EMBL/GenBank/DDBJ whole genome shotgun (WGS) entry which is preliminary data.</text>
</comment>
<dbReference type="Pfam" id="PF08450">
    <property type="entry name" value="SGL"/>
    <property type="match status" value="1"/>
</dbReference>
<dbReference type="InterPro" id="IPR005511">
    <property type="entry name" value="SMP-30"/>
</dbReference>
<dbReference type="PANTHER" id="PTHR10907">
    <property type="entry name" value="REGUCALCIN"/>
    <property type="match status" value="1"/>
</dbReference>
<evidence type="ECO:0000256" key="2">
    <source>
        <dbReference type="PIRSR" id="PIRSR605511-1"/>
    </source>
</evidence>
<accession>A0A841K287</accession>
<evidence type="ECO:0000256" key="3">
    <source>
        <dbReference type="PIRSR" id="PIRSR605511-2"/>
    </source>
</evidence>
<dbReference type="AlphaFoldDB" id="A0A841K287"/>
<dbReference type="RefSeq" id="WP_050059672.1">
    <property type="nucleotide sequence ID" value="NZ_JACHEK010000005.1"/>
</dbReference>
<proteinExistence type="inferred from homology"/>
<organism evidence="5 6">
    <name type="scientific">Silvibacterium bohemicum</name>
    <dbReference type="NCBI Taxonomy" id="1577686"/>
    <lineage>
        <taxon>Bacteria</taxon>
        <taxon>Pseudomonadati</taxon>
        <taxon>Acidobacteriota</taxon>
        <taxon>Terriglobia</taxon>
        <taxon>Terriglobales</taxon>
        <taxon>Acidobacteriaceae</taxon>
        <taxon>Silvibacterium</taxon>
    </lineage>
</organism>
<name>A0A841K287_9BACT</name>